<feature type="domain" description="DUF4382" evidence="1">
    <location>
        <begin position="28"/>
        <end position="167"/>
    </location>
</feature>
<dbReference type="EMBL" id="CP107006">
    <property type="protein sequence ID" value="UYQ91449.1"/>
    <property type="molecule type" value="Genomic_DNA"/>
</dbReference>
<reference evidence="2" key="1">
    <citation type="submission" date="2022-10" db="EMBL/GenBank/DDBJ databases">
        <title>Chitinophaga sp. nov., isolated from soil.</title>
        <authorList>
            <person name="Jeon C.O."/>
        </authorList>
    </citation>
    <scope>NUCLEOTIDE SEQUENCE</scope>
    <source>
        <strain evidence="2">R8</strain>
    </source>
</reference>
<sequence>MKPLHFIIAGTFLIGTFASCKKEENKSTDLRIRLTDAPYDASEVNVDIEQVRVKFSDDNSDTEGWIDLATTAGIYNLLDYQNGVDTLLAHAVVPTGRLREIRLVLGSDNSIKIGTNVYPLTIPSGSSSGLKIKLDKNLRPDLDSVIVDFDAALSIFQEGTGDYKLKPVLKIK</sequence>
<organism evidence="2 3">
    <name type="scientific">Chitinophaga horti</name>
    <dbReference type="NCBI Taxonomy" id="2920382"/>
    <lineage>
        <taxon>Bacteria</taxon>
        <taxon>Pseudomonadati</taxon>
        <taxon>Bacteroidota</taxon>
        <taxon>Chitinophagia</taxon>
        <taxon>Chitinophagales</taxon>
        <taxon>Chitinophagaceae</taxon>
        <taxon>Chitinophaga</taxon>
    </lineage>
</organism>
<name>A0ABY6IZM9_9BACT</name>
<dbReference type="Pfam" id="PF14321">
    <property type="entry name" value="DUF4382"/>
    <property type="match status" value="1"/>
</dbReference>
<evidence type="ECO:0000313" key="3">
    <source>
        <dbReference type="Proteomes" id="UP001162741"/>
    </source>
</evidence>
<gene>
    <name evidence="2" type="ORF">MKQ68_15255</name>
</gene>
<dbReference type="PROSITE" id="PS51257">
    <property type="entry name" value="PROKAR_LIPOPROTEIN"/>
    <property type="match status" value="1"/>
</dbReference>
<accession>A0ABY6IZM9</accession>
<evidence type="ECO:0000259" key="1">
    <source>
        <dbReference type="Pfam" id="PF14321"/>
    </source>
</evidence>
<dbReference type="RefSeq" id="WP_264279871.1">
    <property type="nucleotide sequence ID" value="NZ_CP107006.1"/>
</dbReference>
<evidence type="ECO:0000313" key="2">
    <source>
        <dbReference type="EMBL" id="UYQ91449.1"/>
    </source>
</evidence>
<proteinExistence type="predicted"/>
<protein>
    <submittedName>
        <fullName evidence="2">DUF4382 domain-containing protein</fullName>
    </submittedName>
</protein>
<dbReference type="InterPro" id="IPR025491">
    <property type="entry name" value="DUF4382"/>
</dbReference>
<keyword evidence="3" id="KW-1185">Reference proteome</keyword>
<dbReference type="Proteomes" id="UP001162741">
    <property type="component" value="Chromosome"/>
</dbReference>